<organism evidence="1 2">
    <name type="scientific">Pedobacter soli</name>
    <dbReference type="NCBI Taxonomy" id="390242"/>
    <lineage>
        <taxon>Bacteria</taxon>
        <taxon>Pseudomonadati</taxon>
        <taxon>Bacteroidota</taxon>
        <taxon>Sphingobacteriia</taxon>
        <taxon>Sphingobacteriales</taxon>
        <taxon>Sphingobacteriaceae</taxon>
        <taxon>Pedobacter</taxon>
    </lineage>
</organism>
<dbReference type="RefSeq" id="WP_090763687.1">
    <property type="nucleotide sequence ID" value="NZ_FMZH01000001.1"/>
</dbReference>
<proteinExistence type="predicted"/>
<dbReference type="STRING" id="390242.SAMN04488024_101332"/>
<dbReference type="Proteomes" id="UP000199455">
    <property type="component" value="Unassembled WGS sequence"/>
</dbReference>
<dbReference type="SUPFAM" id="SSF48452">
    <property type="entry name" value="TPR-like"/>
    <property type="match status" value="1"/>
</dbReference>
<reference evidence="2" key="1">
    <citation type="submission" date="2016-10" db="EMBL/GenBank/DDBJ databases">
        <authorList>
            <person name="Varghese N."/>
            <person name="Submissions S."/>
        </authorList>
    </citation>
    <scope>NUCLEOTIDE SEQUENCE [LARGE SCALE GENOMIC DNA]</scope>
    <source>
        <strain evidence="2">DSM 18609</strain>
    </source>
</reference>
<dbReference type="PROSITE" id="PS51257">
    <property type="entry name" value="PROKAR_LIPOPROTEIN"/>
    <property type="match status" value="1"/>
</dbReference>
<sequence length="526" mass="58168">MKKIKNITGYAFLLVIGTSLFSCKKDFDKINIDPIGVPSVTADKLLAPTLTNVLSANLIRNRSINNELMQVTVSTLDEVLEGRIYRYDIRRQLSDAMWNSWYTELTNIKDINAIASTTGTVNTSYQGISKIAEAWTMQLLTDTYGDVPYTEANQGKFGVLEPAFDKQKDIYMSLLNKLEEANTLLTAGQTITASSDPVFNGDVTKWRRFGNSLYLRLLLRISGKAEASAQAIAKIKEIVDTNPAKYPIMTDNTHTAKILWNGTNSSTAVYSSPFMVSVRPADFRASAIVDFFINNLTTWADPRINPAYGKNGVNRWGIAAGPAGYVGVPSAYPIGSGAPTKQAYFYSDAQSGNPFSLQTDASTGVIMNVAEVDFILAEAAARGFINGTGESYYYKGIADGINYWIPTLYTKGDDALVRDYALKGDFSWNNALPLDSKVAGADSKLEQIHLQKYYALFLVDFQQWFEYRRTGHPLLPQGASLLNGGKMPVRLYYPILAQSTNPTNYKNVLAAQGPDDVNTLMWWQKP</sequence>
<evidence type="ECO:0000313" key="1">
    <source>
        <dbReference type="EMBL" id="SDC13264.1"/>
    </source>
</evidence>
<gene>
    <name evidence="1" type="ORF">SAMN04488024_101332</name>
</gene>
<keyword evidence="2" id="KW-1185">Reference proteome</keyword>
<dbReference type="EMBL" id="FMZH01000001">
    <property type="protein sequence ID" value="SDC13264.1"/>
    <property type="molecule type" value="Genomic_DNA"/>
</dbReference>
<accession>A0A1G6J355</accession>
<protein>
    <submittedName>
        <fullName evidence="1">Starch-binding associating with outer membrane</fullName>
    </submittedName>
</protein>
<dbReference type="Pfam" id="PF12771">
    <property type="entry name" value="SusD-like_2"/>
    <property type="match status" value="1"/>
</dbReference>
<name>A0A1G6J355_9SPHI</name>
<dbReference type="InterPro" id="IPR041662">
    <property type="entry name" value="SusD-like_2"/>
</dbReference>
<evidence type="ECO:0000313" key="2">
    <source>
        <dbReference type="Proteomes" id="UP000199455"/>
    </source>
</evidence>
<dbReference type="AlphaFoldDB" id="A0A1G6J355"/>
<dbReference type="Gene3D" id="1.25.40.390">
    <property type="match status" value="1"/>
</dbReference>
<dbReference type="InterPro" id="IPR011990">
    <property type="entry name" value="TPR-like_helical_dom_sf"/>
</dbReference>